<protein>
    <submittedName>
        <fullName evidence="1">SRPBCC family protein</fullName>
    </submittedName>
</protein>
<dbReference type="CDD" id="cd07812">
    <property type="entry name" value="SRPBCC"/>
    <property type="match status" value="1"/>
</dbReference>
<evidence type="ECO:0000313" key="2">
    <source>
        <dbReference type="Proteomes" id="UP000481621"/>
    </source>
</evidence>
<dbReference type="Gene3D" id="3.30.530.20">
    <property type="match status" value="1"/>
</dbReference>
<reference evidence="1" key="1">
    <citation type="submission" date="2020-02" db="EMBL/GenBank/DDBJ databases">
        <title>Bacillus sedimentmangrovi sp. nov., isolated from sediment of the mangrove ecosystem.</title>
        <authorList>
            <person name="Liu G."/>
        </authorList>
    </citation>
    <scope>NUCLEOTIDE SEQUENCE [LARGE SCALE GENOMIC DNA]</scope>
    <source>
        <strain evidence="1">SgZ-7</strain>
    </source>
</reference>
<dbReference type="SUPFAM" id="SSF55961">
    <property type="entry name" value="Bet v1-like"/>
    <property type="match status" value="1"/>
</dbReference>
<evidence type="ECO:0000313" key="1">
    <source>
        <dbReference type="EMBL" id="NEX79750.1"/>
    </source>
</evidence>
<dbReference type="InterPro" id="IPR010419">
    <property type="entry name" value="CO_DH_gsu"/>
</dbReference>
<proteinExistence type="predicted"/>
<dbReference type="EMBL" id="JAAIUV010000022">
    <property type="protein sequence ID" value="NEX79750.1"/>
    <property type="molecule type" value="Genomic_DNA"/>
</dbReference>
<gene>
    <name evidence="1" type="ORF">G4Z05_12875</name>
</gene>
<dbReference type="InterPro" id="IPR023393">
    <property type="entry name" value="START-like_dom_sf"/>
</dbReference>
<accession>A0A6B3TTD1</accession>
<name>A0A6B3TTD1_9BACI</name>
<dbReference type="RefSeq" id="WP_163252251.1">
    <property type="nucleotide sequence ID" value="NZ_JAAIUV010000022.1"/>
</dbReference>
<keyword evidence="2" id="KW-1185">Reference proteome</keyword>
<organism evidence="1 2">
    <name type="scientific">Neobacillus thermocopriae</name>
    <dbReference type="NCBI Taxonomy" id="1215031"/>
    <lineage>
        <taxon>Bacteria</taxon>
        <taxon>Bacillati</taxon>
        <taxon>Bacillota</taxon>
        <taxon>Bacilli</taxon>
        <taxon>Bacillales</taxon>
        <taxon>Bacillaceae</taxon>
        <taxon>Neobacillus</taxon>
    </lineage>
</organism>
<dbReference type="Proteomes" id="UP000481621">
    <property type="component" value="Unassembled WGS sequence"/>
</dbReference>
<sequence>MPIGIHQLDLELPIDVIWEFVKDMDNWAPLVPNYLHHEKITERKSIWEFKSDIGLLKKKISLYIDIVEWKEPTRVRFVLTGKSEKYSGQGYFEANAINVNKTRLTGFLEMNVNGMIGSSLNSKLEAVLPEMIKEMATSISSKLLEMKSR</sequence>
<comment type="caution">
    <text evidence="1">The sequence shown here is derived from an EMBL/GenBank/DDBJ whole genome shotgun (WGS) entry which is preliminary data.</text>
</comment>
<dbReference type="AlphaFoldDB" id="A0A6B3TTD1"/>
<dbReference type="Pfam" id="PF06240">
    <property type="entry name" value="COXG"/>
    <property type="match status" value="1"/>
</dbReference>